<reference evidence="11 12" key="1">
    <citation type="submission" date="2024-09" db="EMBL/GenBank/DDBJ databases">
        <title>A chromosome-level genome assembly of Gray's grenadier anchovy, Coilia grayii.</title>
        <authorList>
            <person name="Fu Z."/>
        </authorList>
    </citation>
    <scope>NUCLEOTIDE SEQUENCE [LARGE SCALE GENOMIC DNA]</scope>
    <source>
        <strain evidence="11">G4</strain>
        <tissue evidence="11">Muscle</tissue>
    </source>
</reference>
<keyword evidence="10" id="KW-0732">Signal</keyword>
<evidence type="ECO:0000313" key="12">
    <source>
        <dbReference type="Proteomes" id="UP001591681"/>
    </source>
</evidence>
<dbReference type="FunFam" id="3.20.20.70:FF:000065">
    <property type="entry name" value="Hyaluronidase"/>
    <property type="match status" value="1"/>
</dbReference>
<evidence type="ECO:0000256" key="6">
    <source>
        <dbReference type="PIRNR" id="PIRNR038193"/>
    </source>
</evidence>
<comment type="catalytic activity">
    <reaction evidence="1 9">
        <text>Random hydrolysis of (1-&gt;4)-linkages between N-acetyl-beta-D-glucosamine and D-glucuronate residues in hyaluronate.</text>
        <dbReference type="EC" id="3.2.1.35"/>
    </reaction>
</comment>
<evidence type="ECO:0000256" key="10">
    <source>
        <dbReference type="SAM" id="SignalP"/>
    </source>
</evidence>
<evidence type="ECO:0000256" key="2">
    <source>
        <dbReference type="ARBA" id="ARBA00008871"/>
    </source>
</evidence>
<dbReference type="PRINTS" id="PR00846">
    <property type="entry name" value="GLHYDRLASE56"/>
</dbReference>
<evidence type="ECO:0000256" key="1">
    <source>
        <dbReference type="ARBA" id="ARBA00000251"/>
    </source>
</evidence>
<feature type="chain" id="PRO_5044777162" description="Hyaluronidase" evidence="10">
    <location>
        <begin position="16"/>
        <end position="426"/>
    </location>
</feature>
<evidence type="ECO:0000256" key="9">
    <source>
        <dbReference type="RuleBase" id="RU610713"/>
    </source>
</evidence>
<keyword evidence="12" id="KW-1185">Reference proteome</keyword>
<dbReference type="GO" id="GO:0005975">
    <property type="term" value="P:carbohydrate metabolic process"/>
    <property type="evidence" value="ECO:0007669"/>
    <property type="project" value="UniProtKB-UniRule"/>
</dbReference>
<keyword evidence="4 8" id="KW-1015">Disulfide bond</keyword>
<dbReference type="PIRSF" id="PIRSF038193">
    <property type="entry name" value="Hyaluronidase"/>
    <property type="match status" value="1"/>
</dbReference>
<feature type="disulfide bond" evidence="8">
    <location>
        <begin position="371"/>
        <end position="406"/>
    </location>
</feature>
<dbReference type="Proteomes" id="UP001591681">
    <property type="component" value="Unassembled WGS sequence"/>
</dbReference>
<dbReference type="PANTHER" id="PTHR11769">
    <property type="entry name" value="HYALURONIDASE"/>
    <property type="match status" value="1"/>
</dbReference>
<keyword evidence="3 9" id="KW-0378">Hydrolase</keyword>
<feature type="disulfide bond" evidence="8">
    <location>
        <begin position="366"/>
        <end position="377"/>
    </location>
</feature>
<gene>
    <name evidence="11" type="ORF">ACEWY4_000737</name>
</gene>
<dbReference type="EMBL" id="JBHFQA010000001">
    <property type="protein sequence ID" value="KAL2103869.1"/>
    <property type="molecule type" value="Genomic_DNA"/>
</dbReference>
<feature type="active site" description="Proton donor" evidence="7">
    <location>
        <position position="136"/>
    </location>
</feature>
<organism evidence="11 12">
    <name type="scientific">Coilia grayii</name>
    <name type="common">Gray's grenadier anchovy</name>
    <dbReference type="NCBI Taxonomy" id="363190"/>
    <lineage>
        <taxon>Eukaryota</taxon>
        <taxon>Metazoa</taxon>
        <taxon>Chordata</taxon>
        <taxon>Craniata</taxon>
        <taxon>Vertebrata</taxon>
        <taxon>Euteleostomi</taxon>
        <taxon>Actinopterygii</taxon>
        <taxon>Neopterygii</taxon>
        <taxon>Teleostei</taxon>
        <taxon>Clupei</taxon>
        <taxon>Clupeiformes</taxon>
        <taxon>Clupeoidei</taxon>
        <taxon>Engraulidae</taxon>
        <taxon>Coilinae</taxon>
        <taxon>Coilia</taxon>
    </lineage>
</organism>
<feature type="signal peptide" evidence="10">
    <location>
        <begin position="1"/>
        <end position="15"/>
    </location>
</feature>
<comment type="caution">
    <text evidence="11">The sequence shown here is derived from an EMBL/GenBank/DDBJ whole genome shotgun (WGS) entry which is preliminary data.</text>
</comment>
<evidence type="ECO:0000256" key="4">
    <source>
        <dbReference type="ARBA" id="ARBA00023157"/>
    </source>
</evidence>
<feature type="disulfide bond" evidence="8">
    <location>
        <begin position="212"/>
        <end position="227"/>
    </location>
</feature>
<evidence type="ECO:0000256" key="3">
    <source>
        <dbReference type="ARBA" id="ARBA00022801"/>
    </source>
</evidence>
<name>A0ABD1KXH9_9TELE</name>
<feature type="disulfide bond" evidence="8">
    <location>
        <begin position="408"/>
        <end position="417"/>
    </location>
</feature>
<keyword evidence="5 9" id="KW-0326">Glycosidase</keyword>
<dbReference type="AlphaFoldDB" id="A0ABD1KXH9"/>
<evidence type="ECO:0000256" key="7">
    <source>
        <dbReference type="PIRSR" id="PIRSR038193-1"/>
    </source>
</evidence>
<comment type="similarity">
    <text evidence="2 6 9">Belongs to the glycosyl hydrolase 56 family.</text>
</comment>
<protein>
    <recommendedName>
        <fullName evidence="9">Hyaluronidase</fullName>
        <ecNumber evidence="9">3.2.1.35</ecNumber>
    </recommendedName>
</protein>
<accession>A0ABD1KXH9</accession>
<evidence type="ECO:0000313" key="11">
    <source>
        <dbReference type="EMBL" id="KAL2103869.1"/>
    </source>
</evidence>
<dbReference type="Gene3D" id="3.20.20.70">
    <property type="entry name" value="Aldolase class I"/>
    <property type="match status" value="1"/>
</dbReference>
<feature type="disulfide bond" evidence="8">
    <location>
        <begin position="49"/>
        <end position="341"/>
    </location>
</feature>
<dbReference type="EC" id="3.2.1.35" evidence="9"/>
<dbReference type="SUPFAM" id="SSF51445">
    <property type="entry name" value="(Trans)glycosidases"/>
    <property type="match status" value="1"/>
</dbReference>
<dbReference type="InterPro" id="IPR013785">
    <property type="entry name" value="Aldolase_TIM"/>
</dbReference>
<proteinExistence type="inferred from homology"/>
<dbReference type="InterPro" id="IPR018155">
    <property type="entry name" value="Hyaluronidase"/>
</dbReference>
<dbReference type="PANTHER" id="PTHR11769:SF19">
    <property type="entry name" value="HYALURONIDASE-3"/>
    <property type="match status" value="1"/>
</dbReference>
<dbReference type="GO" id="GO:0004415">
    <property type="term" value="F:hyalurononglucosaminidase activity"/>
    <property type="evidence" value="ECO:0007669"/>
    <property type="project" value="UniProtKB-UniRule"/>
</dbReference>
<dbReference type="InterPro" id="IPR017853">
    <property type="entry name" value="GH"/>
</dbReference>
<evidence type="ECO:0000256" key="5">
    <source>
        <dbReference type="ARBA" id="ARBA00023295"/>
    </source>
</evidence>
<dbReference type="Pfam" id="PF01630">
    <property type="entry name" value="Glyco_hydro_56"/>
    <property type="match status" value="1"/>
</dbReference>
<evidence type="ECO:0000256" key="8">
    <source>
        <dbReference type="PIRSR" id="PIRSR038193-3"/>
    </source>
</evidence>
<sequence>MFFLCLSVLISEVSTSPPANLSPVPMASEVSWFERHGFPVVWNMPTRRCQHLYGVSLPLEQYGITHNHKTHFLGSEISLFYQQRLGLYPYLTHSGSLINGGIPQLADLKTHLSLTEDQLEAALADNFSGLAVLDWEAWQPLWAWNFGVKTAYRKLSEKLVRWSHPELMPQEARARAKREFERAGRAFMLKTLRLAVSLRPAAYWGFYGFPACRNTNLKRPGRYTGQCHKGTVQLNDQLAWLWRQSGALYPSIYVPWKLARLGHTQLMVRHRILEALRVAANYSTDEAPTPVIPYARVAFTHTLHFLNKTYLEKTLGESAALGVDGMVLWGQRSFAKSEDQCLQLRAYIKNVLGDYVVQLREGVLRCGKVVCGGRGRCIRRRPHDGHMIPLGNEAADPALLRKAFRCLCRSGWTGQACEQKHKPVAE</sequence>